<sequence length="204" mass="22027">MDCLQDWPEPVVRVQSISESGAQSIPERYVKPPSERQSDKSVCGDGGGAGIPVIDLSMLGGRHSRLGRLLLPPLPPLTLMSHEKWPSLPPSLSRATTDEYGRELTRLCGRVMRILSEGLGLEEGRLGAAIGGEEVGVCMRVNFYSKCPQPELTLGLSSHSDPGGITVLLVDDRIKGLQVRKDGAWVTVQPSPMPSSSTSAIRFR</sequence>
<protein>
    <recommendedName>
        <fullName evidence="4">Isopenicillin N synthase-like Fe(2+) 2OG dioxygenase domain-containing protein</fullName>
    </recommendedName>
</protein>
<dbReference type="Pfam" id="PF03171">
    <property type="entry name" value="2OG-FeII_Oxy"/>
    <property type="match status" value="1"/>
</dbReference>
<dbReference type="InterPro" id="IPR027443">
    <property type="entry name" value="IPNS-like_sf"/>
</dbReference>
<accession>A0A6V7QG83</accession>
<dbReference type="Gene3D" id="2.60.120.330">
    <property type="entry name" value="B-lactam Antibiotic, Isopenicillin N Synthase, Chain"/>
    <property type="match status" value="1"/>
</dbReference>
<keyword evidence="2" id="KW-0408">Iron</keyword>
<reference evidence="5" key="1">
    <citation type="submission" date="2020-07" db="EMBL/GenBank/DDBJ databases">
        <authorList>
            <person name="Lin J."/>
        </authorList>
    </citation>
    <scope>NUCLEOTIDE SEQUENCE</scope>
</reference>
<dbReference type="InterPro" id="IPR044861">
    <property type="entry name" value="IPNS-like_FE2OG_OXY"/>
</dbReference>
<dbReference type="GO" id="GO:0046872">
    <property type="term" value="F:metal ion binding"/>
    <property type="evidence" value="ECO:0007669"/>
    <property type="project" value="UniProtKB-KW"/>
</dbReference>
<dbReference type="SUPFAM" id="SSF51197">
    <property type="entry name" value="Clavaminate synthase-like"/>
    <property type="match status" value="1"/>
</dbReference>
<evidence type="ECO:0000256" key="2">
    <source>
        <dbReference type="ARBA" id="ARBA00023004"/>
    </source>
</evidence>
<evidence type="ECO:0000256" key="3">
    <source>
        <dbReference type="SAM" id="MobiDB-lite"/>
    </source>
</evidence>
<dbReference type="EMBL" id="LR862135">
    <property type="protein sequence ID" value="CAD1841927.1"/>
    <property type="molecule type" value="Genomic_DNA"/>
</dbReference>
<evidence type="ECO:0000313" key="5">
    <source>
        <dbReference type="EMBL" id="CAD1841927.1"/>
    </source>
</evidence>
<feature type="region of interest" description="Disordered" evidence="3">
    <location>
        <begin position="18"/>
        <end position="46"/>
    </location>
</feature>
<proteinExistence type="predicted"/>
<dbReference type="AlphaFoldDB" id="A0A6V7QG83"/>
<evidence type="ECO:0000259" key="4">
    <source>
        <dbReference type="Pfam" id="PF03171"/>
    </source>
</evidence>
<gene>
    <name evidence="5" type="ORF">CB5_LOCUS25138</name>
</gene>
<dbReference type="PANTHER" id="PTHR47991">
    <property type="entry name" value="OXOGLUTARATE/IRON-DEPENDENT DIOXYGENASE"/>
    <property type="match status" value="1"/>
</dbReference>
<keyword evidence="1" id="KW-0479">Metal-binding</keyword>
<organism evidence="5">
    <name type="scientific">Ananas comosus var. bracteatus</name>
    <name type="common">red pineapple</name>
    <dbReference type="NCBI Taxonomy" id="296719"/>
    <lineage>
        <taxon>Eukaryota</taxon>
        <taxon>Viridiplantae</taxon>
        <taxon>Streptophyta</taxon>
        <taxon>Embryophyta</taxon>
        <taxon>Tracheophyta</taxon>
        <taxon>Spermatophyta</taxon>
        <taxon>Magnoliopsida</taxon>
        <taxon>Liliopsida</taxon>
        <taxon>Poales</taxon>
        <taxon>Bromeliaceae</taxon>
        <taxon>Bromelioideae</taxon>
        <taxon>Ananas</taxon>
    </lineage>
</organism>
<name>A0A6V7QG83_ANACO</name>
<dbReference type="InterPro" id="IPR050295">
    <property type="entry name" value="Plant_2OG-oxidoreductases"/>
</dbReference>
<evidence type="ECO:0000256" key="1">
    <source>
        <dbReference type="ARBA" id="ARBA00022723"/>
    </source>
</evidence>
<feature type="domain" description="Isopenicillin N synthase-like Fe(2+) 2OG dioxygenase" evidence="4">
    <location>
        <begin position="138"/>
        <end position="192"/>
    </location>
</feature>
<feature type="compositionally biased region" description="Basic and acidic residues" evidence="3">
    <location>
        <begin position="28"/>
        <end position="39"/>
    </location>
</feature>